<dbReference type="InterPro" id="IPR020568">
    <property type="entry name" value="Ribosomal_Su5_D2-typ_SF"/>
</dbReference>
<comment type="function">
    <text evidence="9">Catalyzes the phosphorylation of the position 2 hydroxy group of 4-diphosphocytidyl-2C-methyl-D-erythritol.</text>
</comment>
<organism evidence="12 13">
    <name type="scientific">Pectinatus haikarae</name>
    <dbReference type="NCBI Taxonomy" id="349096"/>
    <lineage>
        <taxon>Bacteria</taxon>
        <taxon>Bacillati</taxon>
        <taxon>Bacillota</taxon>
        <taxon>Negativicutes</taxon>
        <taxon>Selenomonadales</taxon>
        <taxon>Selenomonadaceae</taxon>
        <taxon>Pectinatus</taxon>
    </lineage>
</organism>
<dbReference type="RefSeq" id="WP_307224623.1">
    <property type="nucleotide sequence ID" value="NZ_CP116940.1"/>
</dbReference>
<dbReference type="InterPro" id="IPR004424">
    <property type="entry name" value="IspE"/>
</dbReference>
<dbReference type="GO" id="GO:0050515">
    <property type="term" value="F:4-(cytidine 5'-diphospho)-2-C-methyl-D-erythritol kinase activity"/>
    <property type="evidence" value="ECO:0007669"/>
    <property type="project" value="UniProtKB-EC"/>
</dbReference>
<comment type="similarity">
    <text evidence="1 9">Belongs to the GHMP kinase family. IspE subfamily.</text>
</comment>
<reference evidence="12 13" key="1">
    <citation type="submission" date="2023-07" db="EMBL/GenBank/DDBJ databases">
        <title>Genomic Encyclopedia of Type Strains, Phase IV (KMG-IV): sequencing the most valuable type-strain genomes for metagenomic binning, comparative biology and taxonomic classification.</title>
        <authorList>
            <person name="Goeker M."/>
        </authorList>
    </citation>
    <scope>NUCLEOTIDE SEQUENCE [LARGE SCALE GENOMIC DNA]</scope>
    <source>
        <strain evidence="12 13">DSM 16980</strain>
    </source>
</reference>
<feature type="domain" description="GHMP kinase C-terminal" evidence="11">
    <location>
        <begin position="204"/>
        <end position="274"/>
    </location>
</feature>
<keyword evidence="7 9" id="KW-0067">ATP-binding</keyword>
<dbReference type="SUPFAM" id="SSF55060">
    <property type="entry name" value="GHMP Kinase, C-terminal domain"/>
    <property type="match status" value="1"/>
</dbReference>
<comment type="pathway">
    <text evidence="9">Isoprenoid biosynthesis; isopentenyl diphosphate biosynthesis via DXP pathway; isopentenyl diphosphate from 1-deoxy-D-xylulose 5-phosphate: step 3/6.</text>
</comment>
<dbReference type="InterPro" id="IPR013750">
    <property type="entry name" value="GHMP_kinase_C_dom"/>
</dbReference>
<dbReference type="Pfam" id="PF00288">
    <property type="entry name" value="GHMP_kinases_N"/>
    <property type="match status" value="1"/>
</dbReference>
<feature type="active site" evidence="9">
    <location>
        <position position="9"/>
    </location>
</feature>
<keyword evidence="6 9" id="KW-0418">Kinase</keyword>
<proteinExistence type="inferred from homology"/>
<feature type="domain" description="GHMP kinase N-terminal" evidence="10">
    <location>
        <begin position="65"/>
        <end position="143"/>
    </location>
</feature>
<gene>
    <name evidence="9" type="primary">ispE</name>
    <name evidence="12" type="ORF">J2S01_002071</name>
</gene>
<evidence type="ECO:0000256" key="1">
    <source>
        <dbReference type="ARBA" id="ARBA00009684"/>
    </source>
</evidence>
<dbReference type="Gene3D" id="3.30.70.890">
    <property type="entry name" value="GHMP kinase, C-terminal domain"/>
    <property type="match status" value="1"/>
</dbReference>
<dbReference type="PANTHER" id="PTHR43527:SF2">
    <property type="entry name" value="4-DIPHOSPHOCYTIDYL-2-C-METHYL-D-ERYTHRITOL KINASE, CHLOROPLASTIC"/>
    <property type="match status" value="1"/>
</dbReference>
<comment type="caution">
    <text evidence="12">The sequence shown here is derived from an EMBL/GenBank/DDBJ whole genome shotgun (WGS) entry which is preliminary data.</text>
</comment>
<evidence type="ECO:0000256" key="6">
    <source>
        <dbReference type="ARBA" id="ARBA00022777"/>
    </source>
</evidence>
<keyword evidence="13" id="KW-1185">Reference proteome</keyword>
<evidence type="ECO:0000256" key="7">
    <source>
        <dbReference type="ARBA" id="ARBA00022840"/>
    </source>
</evidence>
<dbReference type="SUPFAM" id="SSF54211">
    <property type="entry name" value="Ribosomal protein S5 domain 2-like"/>
    <property type="match status" value="1"/>
</dbReference>
<evidence type="ECO:0000256" key="4">
    <source>
        <dbReference type="ARBA" id="ARBA00022679"/>
    </source>
</evidence>
<dbReference type="NCBIfam" id="TIGR00154">
    <property type="entry name" value="ispE"/>
    <property type="match status" value="1"/>
</dbReference>
<evidence type="ECO:0000313" key="12">
    <source>
        <dbReference type="EMBL" id="MDQ0204343.1"/>
    </source>
</evidence>
<dbReference type="EC" id="2.7.1.148" evidence="2 9"/>
<evidence type="ECO:0000256" key="3">
    <source>
        <dbReference type="ARBA" id="ARBA00017473"/>
    </source>
</evidence>
<accession>A0ABT9Y9N5</accession>
<evidence type="ECO:0000259" key="11">
    <source>
        <dbReference type="Pfam" id="PF08544"/>
    </source>
</evidence>
<evidence type="ECO:0000313" key="13">
    <source>
        <dbReference type="Proteomes" id="UP001239167"/>
    </source>
</evidence>
<feature type="binding site" evidence="9">
    <location>
        <begin position="93"/>
        <end position="103"/>
    </location>
    <ligand>
        <name>ATP</name>
        <dbReference type="ChEBI" id="CHEBI:30616"/>
    </ligand>
</feature>
<evidence type="ECO:0000259" key="10">
    <source>
        <dbReference type="Pfam" id="PF00288"/>
    </source>
</evidence>
<evidence type="ECO:0000256" key="9">
    <source>
        <dbReference type="HAMAP-Rule" id="MF_00061"/>
    </source>
</evidence>
<dbReference type="EMBL" id="JAUSUE010000015">
    <property type="protein sequence ID" value="MDQ0204343.1"/>
    <property type="molecule type" value="Genomic_DNA"/>
</dbReference>
<dbReference type="Pfam" id="PF08544">
    <property type="entry name" value="GHMP_kinases_C"/>
    <property type="match status" value="1"/>
</dbReference>
<protein>
    <recommendedName>
        <fullName evidence="3 9">4-diphosphocytidyl-2-C-methyl-D-erythritol kinase</fullName>
        <shortName evidence="9">CMK</shortName>
        <ecNumber evidence="2 9">2.7.1.148</ecNumber>
    </recommendedName>
    <alternativeName>
        <fullName evidence="8 9">4-(cytidine-5'-diphospho)-2-C-methyl-D-erythritol kinase</fullName>
    </alternativeName>
</protein>
<dbReference type="Proteomes" id="UP001239167">
    <property type="component" value="Unassembled WGS sequence"/>
</dbReference>
<dbReference type="InterPro" id="IPR014721">
    <property type="entry name" value="Ribsml_uS5_D2-typ_fold_subgr"/>
</dbReference>
<keyword evidence="4 9" id="KW-0808">Transferase</keyword>
<dbReference type="InterPro" id="IPR036554">
    <property type="entry name" value="GHMP_kinase_C_sf"/>
</dbReference>
<dbReference type="PIRSF" id="PIRSF010376">
    <property type="entry name" value="IspE"/>
    <property type="match status" value="1"/>
</dbReference>
<dbReference type="HAMAP" id="MF_00061">
    <property type="entry name" value="IspE"/>
    <property type="match status" value="1"/>
</dbReference>
<name>A0ABT9Y9N5_9FIRM</name>
<evidence type="ECO:0000256" key="5">
    <source>
        <dbReference type="ARBA" id="ARBA00022741"/>
    </source>
</evidence>
<sequence length="288" mass="30959">MITITANGKINLTLDILGRRDDGYHEVEMIMQSINLSDKLTIEKIDICDIILDCVVEGVSDKKDNLIYKAAELFLRTYNISCGVKISLEKNIPVAAGLAGGSTDAAAVLRGMNDLFDLALSARELCVLAAELGSDVPFCVVGGTMLAKGRGEKISPTASLPNCAFVLIKPKLGISTAWVYKNYREQLVKKHPDSNLMMGELAKKNLDGICGSLGNVLESVTIGTYPQLAVYKEKLCLYGAKAALMSGSGPSIFAVCGDAAAARRIAVKMRREYEELEVYEAVPASADK</sequence>
<dbReference type="PANTHER" id="PTHR43527">
    <property type="entry name" value="4-DIPHOSPHOCYTIDYL-2-C-METHYL-D-ERYTHRITOL KINASE, CHLOROPLASTIC"/>
    <property type="match status" value="1"/>
</dbReference>
<dbReference type="Gene3D" id="3.30.230.10">
    <property type="match status" value="1"/>
</dbReference>
<keyword evidence="9" id="KW-0414">Isoprene biosynthesis</keyword>
<keyword evidence="5 9" id="KW-0547">Nucleotide-binding</keyword>
<evidence type="ECO:0000256" key="2">
    <source>
        <dbReference type="ARBA" id="ARBA00012052"/>
    </source>
</evidence>
<comment type="catalytic activity">
    <reaction evidence="9">
        <text>4-CDP-2-C-methyl-D-erythritol + ATP = 4-CDP-2-C-methyl-D-erythritol 2-phosphate + ADP + H(+)</text>
        <dbReference type="Rhea" id="RHEA:18437"/>
        <dbReference type="ChEBI" id="CHEBI:15378"/>
        <dbReference type="ChEBI" id="CHEBI:30616"/>
        <dbReference type="ChEBI" id="CHEBI:57823"/>
        <dbReference type="ChEBI" id="CHEBI:57919"/>
        <dbReference type="ChEBI" id="CHEBI:456216"/>
        <dbReference type="EC" id="2.7.1.148"/>
    </reaction>
</comment>
<dbReference type="InterPro" id="IPR006204">
    <property type="entry name" value="GHMP_kinase_N_dom"/>
</dbReference>
<evidence type="ECO:0000256" key="8">
    <source>
        <dbReference type="ARBA" id="ARBA00032554"/>
    </source>
</evidence>
<feature type="active site" evidence="9">
    <location>
        <position position="135"/>
    </location>
</feature>